<dbReference type="PANTHER" id="PTHR24068">
    <property type="entry name" value="UBIQUITIN-CONJUGATING ENZYME E2"/>
    <property type="match status" value="1"/>
</dbReference>
<dbReference type="InterPro" id="IPR016135">
    <property type="entry name" value="UBQ-conjugating_enzyme/RWD"/>
</dbReference>
<dbReference type="Gene3D" id="3.10.110.10">
    <property type="entry name" value="Ubiquitin Conjugating Enzyme"/>
    <property type="match status" value="1"/>
</dbReference>
<dbReference type="AlphaFoldDB" id="A0A1D1UR78"/>
<gene>
    <name evidence="3" type="primary">RvY_03259-1</name>
    <name evidence="3" type="synonym">RvY_03259.1</name>
    <name evidence="3" type="ORF">RvY_03259</name>
</gene>
<comment type="caution">
    <text evidence="3">The sequence shown here is derived from an EMBL/GenBank/DDBJ whole genome shotgun (WGS) entry which is preliminary data.</text>
</comment>
<dbReference type="STRING" id="947166.A0A1D1UR78"/>
<keyword evidence="4" id="KW-1185">Reference proteome</keyword>
<dbReference type="Pfam" id="PF00179">
    <property type="entry name" value="UQ_con"/>
    <property type="match status" value="1"/>
</dbReference>
<dbReference type="Proteomes" id="UP000186922">
    <property type="component" value="Unassembled WGS sequence"/>
</dbReference>
<evidence type="ECO:0000313" key="3">
    <source>
        <dbReference type="EMBL" id="GAU90905.1"/>
    </source>
</evidence>
<protein>
    <recommendedName>
        <fullName evidence="2">UBC core domain-containing protein</fullName>
    </recommendedName>
</protein>
<dbReference type="SUPFAM" id="SSF54495">
    <property type="entry name" value="UBC-like"/>
    <property type="match status" value="1"/>
</dbReference>
<dbReference type="PROSITE" id="PS50127">
    <property type="entry name" value="UBC_2"/>
    <property type="match status" value="1"/>
</dbReference>
<feature type="region of interest" description="Disordered" evidence="1">
    <location>
        <begin position="140"/>
        <end position="160"/>
    </location>
</feature>
<evidence type="ECO:0000259" key="2">
    <source>
        <dbReference type="PROSITE" id="PS50127"/>
    </source>
</evidence>
<accession>A0A1D1UR78</accession>
<dbReference type="SMART" id="SM00212">
    <property type="entry name" value="UBCc"/>
    <property type="match status" value="1"/>
</dbReference>
<reference evidence="3 4" key="1">
    <citation type="journal article" date="2016" name="Nat. Commun.">
        <title>Extremotolerant tardigrade genome and improved radiotolerance of human cultured cells by tardigrade-unique protein.</title>
        <authorList>
            <person name="Hashimoto T."/>
            <person name="Horikawa D.D."/>
            <person name="Saito Y."/>
            <person name="Kuwahara H."/>
            <person name="Kozuka-Hata H."/>
            <person name="Shin-I T."/>
            <person name="Minakuchi Y."/>
            <person name="Ohishi K."/>
            <person name="Motoyama A."/>
            <person name="Aizu T."/>
            <person name="Enomoto A."/>
            <person name="Kondo K."/>
            <person name="Tanaka S."/>
            <person name="Hara Y."/>
            <person name="Koshikawa S."/>
            <person name="Sagara H."/>
            <person name="Miura T."/>
            <person name="Yokobori S."/>
            <person name="Miyagawa K."/>
            <person name="Suzuki Y."/>
            <person name="Kubo T."/>
            <person name="Oyama M."/>
            <person name="Kohara Y."/>
            <person name="Fujiyama A."/>
            <person name="Arakawa K."/>
            <person name="Katayama T."/>
            <person name="Toyoda A."/>
            <person name="Kunieda T."/>
        </authorList>
    </citation>
    <scope>NUCLEOTIDE SEQUENCE [LARGE SCALE GENOMIC DNA]</scope>
    <source>
        <strain evidence="3 4">YOKOZUNA-1</strain>
    </source>
</reference>
<organism evidence="3 4">
    <name type="scientific">Ramazzottius varieornatus</name>
    <name type="common">Water bear</name>
    <name type="synonym">Tardigrade</name>
    <dbReference type="NCBI Taxonomy" id="947166"/>
    <lineage>
        <taxon>Eukaryota</taxon>
        <taxon>Metazoa</taxon>
        <taxon>Ecdysozoa</taxon>
        <taxon>Tardigrada</taxon>
        <taxon>Eutardigrada</taxon>
        <taxon>Parachela</taxon>
        <taxon>Hypsibioidea</taxon>
        <taxon>Ramazzottiidae</taxon>
        <taxon>Ramazzottius</taxon>
    </lineage>
</organism>
<dbReference type="OrthoDB" id="10069349at2759"/>
<evidence type="ECO:0000256" key="1">
    <source>
        <dbReference type="SAM" id="MobiDB-lite"/>
    </source>
</evidence>
<feature type="compositionally biased region" description="Polar residues" evidence="1">
    <location>
        <begin position="142"/>
        <end position="151"/>
    </location>
</feature>
<proteinExistence type="predicted"/>
<name>A0A1D1UR78_RAMVA</name>
<dbReference type="InterPro" id="IPR000608">
    <property type="entry name" value="UBC"/>
</dbReference>
<dbReference type="EMBL" id="BDGG01000001">
    <property type="protein sequence ID" value="GAU90905.1"/>
    <property type="molecule type" value="Genomic_DNA"/>
</dbReference>
<feature type="domain" description="UBC core" evidence="2">
    <location>
        <begin position="135"/>
        <end position="311"/>
    </location>
</feature>
<dbReference type="CDD" id="cd00195">
    <property type="entry name" value="UBCc_UEV"/>
    <property type="match status" value="1"/>
</dbReference>
<evidence type="ECO:0000313" key="4">
    <source>
        <dbReference type="Proteomes" id="UP000186922"/>
    </source>
</evidence>
<sequence length="343" mass="39486">MSACEEAAQDIEETLLKKLPYDPQWYDVWRTVFSFVANDDATLFSLLEASTSFRAFFRRDVLERVDSSPYWRDALVKRGVRISTLSSLSSQEDSPSLTWFDRYRQYAKSMGCYRCFWRLSSGQPVNPSAFYRSDVGERDITNDSGSHQNPGHFSKGPPPSADVGDWKVARFCERQTDFAYLIVTIIGPPDTPYVGGRFQLLIVFPENYPAEPPQAKLLTKIVSPYFTDHGDFYCKYTNFDDAADYETFLGYPPYWHTMYFVDLVQQYLSFSFCQDAPPGLIAVHKQHTELVKSNRAEFAQLARKCTLENAMIHWNISCEDFCSTRSSSIDRAARHKTKFLKCQ</sequence>